<keyword evidence="4" id="KW-1185">Reference proteome</keyword>
<evidence type="ECO:0000313" key="4">
    <source>
        <dbReference type="Proteomes" id="UP001396898"/>
    </source>
</evidence>
<dbReference type="Proteomes" id="UP001396898">
    <property type="component" value="Unassembled WGS sequence"/>
</dbReference>
<keyword evidence="1" id="KW-0175">Coiled coil</keyword>
<feature type="compositionally biased region" description="Low complexity" evidence="2">
    <location>
        <begin position="104"/>
        <end position="123"/>
    </location>
</feature>
<dbReference type="EMBL" id="JAQQWI010000011">
    <property type="protein sequence ID" value="KAK8017229.1"/>
    <property type="molecule type" value="Genomic_DNA"/>
</dbReference>
<comment type="caution">
    <text evidence="3">The sequence shown here is derived from an EMBL/GenBank/DDBJ whole genome shotgun (WGS) entry which is preliminary data.</text>
</comment>
<evidence type="ECO:0000313" key="3">
    <source>
        <dbReference type="EMBL" id="KAK8017229.1"/>
    </source>
</evidence>
<evidence type="ECO:0000256" key="2">
    <source>
        <dbReference type="SAM" id="MobiDB-lite"/>
    </source>
</evidence>
<evidence type="ECO:0000256" key="1">
    <source>
        <dbReference type="SAM" id="Coils"/>
    </source>
</evidence>
<name>A0ABR1RQI9_9PEZI</name>
<feature type="region of interest" description="Disordered" evidence="2">
    <location>
        <begin position="104"/>
        <end position="125"/>
    </location>
</feature>
<accession>A0ABR1RQI9</accession>
<gene>
    <name evidence="3" type="ORF">PG991_008305</name>
</gene>
<feature type="region of interest" description="Disordered" evidence="2">
    <location>
        <begin position="38"/>
        <end position="78"/>
    </location>
</feature>
<reference evidence="3 4" key="1">
    <citation type="submission" date="2023-01" db="EMBL/GenBank/DDBJ databases">
        <title>Analysis of 21 Apiospora genomes using comparative genomics revels a genus with tremendous synthesis potential of carbohydrate active enzymes and secondary metabolites.</title>
        <authorList>
            <person name="Sorensen T."/>
        </authorList>
    </citation>
    <scope>NUCLEOTIDE SEQUENCE [LARGE SCALE GENOMIC DNA]</scope>
    <source>
        <strain evidence="3 4">CBS 20057</strain>
    </source>
</reference>
<organism evidence="3 4">
    <name type="scientific">Apiospora marii</name>
    <dbReference type="NCBI Taxonomy" id="335849"/>
    <lineage>
        <taxon>Eukaryota</taxon>
        <taxon>Fungi</taxon>
        <taxon>Dikarya</taxon>
        <taxon>Ascomycota</taxon>
        <taxon>Pezizomycotina</taxon>
        <taxon>Sordariomycetes</taxon>
        <taxon>Xylariomycetidae</taxon>
        <taxon>Amphisphaeriales</taxon>
        <taxon>Apiosporaceae</taxon>
        <taxon>Apiospora</taxon>
    </lineage>
</organism>
<proteinExistence type="predicted"/>
<protein>
    <submittedName>
        <fullName evidence="3">Uncharacterized protein</fullName>
    </submittedName>
</protein>
<sequence>MPSSIIKSMARVGSRATEVAKSAPFITLPGSRRTSWMAFEQPNPSKIMATPVSSPPHSPPRGDGGDRPEKPPNASSTIDRLAKQQAFLEWFIFAAESEVRRRTLAQQRRTQQQQQQRQQQKQKPYYELPTTRLCIPDHPATFGCAPAARLNPRLETRVGETPAPVRVWKYDYEVERAVTERAQAKAERERVKAKRRRLRVMYREALQETMGHD</sequence>
<feature type="coiled-coil region" evidence="1">
    <location>
        <begin position="174"/>
        <end position="208"/>
    </location>
</feature>